<evidence type="ECO:0000313" key="2">
    <source>
        <dbReference type="EMBL" id="MBB6175090.1"/>
    </source>
</evidence>
<dbReference type="AlphaFoldDB" id="A0A7W9YMU6"/>
<evidence type="ECO:0000313" key="3">
    <source>
        <dbReference type="Proteomes" id="UP000546642"/>
    </source>
</evidence>
<dbReference type="Proteomes" id="UP000546642">
    <property type="component" value="Unassembled WGS sequence"/>
</dbReference>
<accession>A0A7W9YMU6</accession>
<protein>
    <submittedName>
        <fullName evidence="2">Uncharacterized protein</fullName>
    </submittedName>
</protein>
<feature type="region of interest" description="Disordered" evidence="1">
    <location>
        <begin position="94"/>
        <end position="117"/>
    </location>
</feature>
<gene>
    <name evidence="2" type="ORF">HNR23_005150</name>
</gene>
<reference evidence="2 3" key="1">
    <citation type="submission" date="2020-08" db="EMBL/GenBank/DDBJ databases">
        <title>Sequencing the genomes of 1000 actinobacteria strains.</title>
        <authorList>
            <person name="Klenk H.-P."/>
        </authorList>
    </citation>
    <scope>NUCLEOTIDE SEQUENCE [LARGE SCALE GENOMIC DNA]</scope>
    <source>
        <strain evidence="2 3">DSM 46659</strain>
    </source>
</reference>
<proteinExistence type="predicted"/>
<sequence length="171" mass="18925">MGFPLSWSVVVAVVLLVVVVAHVLADRTIRAVAGLLWRSERQRQTQHADIGVAHLDGQHLEVVVGLTVCVSGRSHERCAQERASCGSRSYELFHDGSPDDKDEVTENEDAKTGIPDAVDVGNHLPAPIVLSTTKHLTPNVQFIPSGMIGDKNGLQCKDHWRIFWKNIYRTR</sequence>
<name>A0A7W9YMU6_9ACTN</name>
<comment type="caution">
    <text evidence="2">The sequence shown here is derived from an EMBL/GenBank/DDBJ whole genome shotgun (WGS) entry which is preliminary data.</text>
</comment>
<evidence type="ECO:0000256" key="1">
    <source>
        <dbReference type="SAM" id="MobiDB-lite"/>
    </source>
</evidence>
<keyword evidence="3" id="KW-1185">Reference proteome</keyword>
<organism evidence="2 3">
    <name type="scientific">Nocardiopsis mwathae</name>
    <dbReference type="NCBI Taxonomy" id="1472723"/>
    <lineage>
        <taxon>Bacteria</taxon>
        <taxon>Bacillati</taxon>
        <taxon>Actinomycetota</taxon>
        <taxon>Actinomycetes</taxon>
        <taxon>Streptosporangiales</taxon>
        <taxon>Nocardiopsidaceae</taxon>
        <taxon>Nocardiopsis</taxon>
    </lineage>
</organism>
<dbReference type="EMBL" id="JACHDS010000001">
    <property type="protein sequence ID" value="MBB6175090.1"/>
    <property type="molecule type" value="Genomic_DNA"/>
</dbReference>
<dbReference type="RefSeq" id="WP_184079540.1">
    <property type="nucleotide sequence ID" value="NZ_JACHDS010000001.1"/>
</dbReference>